<accession>A0A511QHU3</accession>
<comment type="caution">
    <text evidence="2">The sequence shown here is derived from an EMBL/GenBank/DDBJ whole genome shotgun (WGS) entry which is preliminary data.</text>
</comment>
<dbReference type="Proteomes" id="UP000321922">
    <property type="component" value="Unassembled WGS sequence"/>
</dbReference>
<dbReference type="PROSITE" id="PS00383">
    <property type="entry name" value="TYR_PHOSPHATASE_1"/>
    <property type="match status" value="1"/>
</dbReference>
<protein>
    <submittedName>
        <fullName evidence="2">Phosphatase</fullName>
    </submittedName>
</protein>
<evidence type="ECO:0000313" key="3">
    <source>
        <dbReference type="Proteomes" id="UP000321922"/>
    </source>
</evidence>
<dbReference type="PROSITE" id="PS50056">
    <property type="entry name" value="TYR_PHOSPHATASE_2"/>
    <property type="match status" value="1"/>
</dbReference>
<name>A0A511QHU3_9VIBR</name>
<evidence type="ECO:0000313" key="2">
    <source>
        <dbReference type="EMBL" id="GEM76884.1"/>
    </source>
</evidence>
<keyword evidence="3" id="KW-1185">Reference proteome</keyword>
<dbReference type="EMBL" id="BJXJ01000034">
    <property type="protein sequence ID" value="GEM76884.1"/>
    <property type="molecule type" value="Genomic_DNA"/>
</dbReference>
<dbReference type="AlphaFoldDB" id="A0A511QHU3"/>
<dbReference type="OrthoDB" id="9806482at2"/>
<feature type="domain" description="Tyrosine specific protein phosphatases" evidence="1">
    <location>
        <begin position="84"/>
        <end position="155"/>
    </location>
</feature>
<dbReference type="InterPro" id="IPR000387">
    <property type="entry name" value="Tyr_Pase_dom"/>
</dbReference>
<dbReference type="SUPFAM" id="SSF52799">
    <property type="entry name" value="(Phosphotyrosine protein) phosphatases II"/>
    <property type="match status" value="1"/>
</dbReference>
<evidence type="ECO:0000259" key="1">
    <source>
        <dbReference type="PROSITE" id="PS50056"/>
    </source>
</evidence>
<organism evidence="2 3">
    <name type="scientific">Vibrio sagamiensis NBRC 104589</name>
    <dbReference type="NCBI Taxonomy" id="1219064"/>
    <lineage>
        <taxon>Bacteria</taxon>
        <taxon>Pseudomonadati</taxon>
        <taxon>Pseudomonadota</taxon>
        <taxon>Gammaproteobacteria</taxon>
        <taxon>Vibrionales</taxon>
        <taxon>Vibrionaceae</taxon>
        <taxon>Vibrio</taxon>
    </lineage>
</organism>
<dbReference type="InterPro" id="IPR029021">
    <property type="entry name" value="Prot-tyrosine_phosphatase-like"/>
</dbReference>
<dbReference type="Gene3D" id="3.90.190.10">
    <property type="entry name" value="Protein tyrosine phosphatase superfamily"/>
    <property type="match status" value="1"/>
</dbReference>
<reference evidence="2 3" key="1">
    <citation type="submission" date="2019-07" db="EMBL/GenBank/DDBJ databases">
        <title>Whole genome shotgun sequence of Vibrio sagamiensis NBRC 104589.</title>
        <authorList>
            <person name="Hosoyama A."/>
            <person name="Uohara A."/>
            <person name="Ohji S."/>
            <person name="Ichikawa N."/>
        </authorList>
    </citation>
    <scope>NUCLEOTIDE SEQUENCE [LARGE SCALE GENOMIC DNA]</scope>
    <source>
        <strain evidence="2 3">NBRC 104589</strain>
    </source>
</reference>
<gene>
    <name evidence="2" type="ORF">VSA01S_29960</name>
</gene>
<proteinExistence type="predicted"/>
<dbReference type="RefSeq" id="WP_039980939.1">
    <property type="nucleotide sequence ID" value="NZ_BAOJ01000048.1"/>
</dbReference>
<dbReference type="InterPro" id="IPR016130">
    <property type="entry name" value="Tyr_Pase_AS"/>
</dbReference>
<dbReference type="Pfam" id="PF22785">
    <property type="entry name" value="Tc-R-P"/>
    <property type="match status" value="1"/>
</dbReference>
<dbReference type="CDD" id="cd14505">
    <property type="entry name" value="CDKN3-like"/>
    <property type="match status" value="1"/>
</dbReference>
<sequence>MTHPTWQLDLTTGSLILTPCPGTKDADLSTSLQQLKSQGAVAVVTALDDHELAEKQVSALGDMVGQLGMKWFQIEIEDDCAPDQVFTAKWQQINDELHGVLNQGGKVVLHCMGGSGRTGILAAHILLEKGWALPKVIEEIQTLRPNAFQKPSQLDYIKCIAKQAVQL</sequence>